<dbReference type="PROSITE" id="PS50109">
    <property type="entry name" value="HIS_KIN"/>
    <property type="match status" value="2"/>
</dbReference>
<reference evidence="14 15" key="1">
    <citation type="journal article" date="2009" name="Int. J. Syst. Evol. Microbiol.">
        <title>Paenibacillus contaminans sp. nov., isolated from a contaminated laboratory plate.</title>
        <authorList>
            <person name="Chou J.H."/>
            <person name="Lee J.H."/>
            <person name="Lin M.C."/>
            <person name="Chang P.S."/>
            <person name="Arun A.B."/>
            <person name="Young C.C."/>
            <person name="Chen W.M."/>
        </authorList>
    </citation>
    <scope>NUCLEOTIDE SEQUENCE [LARGE SCALE GENOMIC DNA]</scope>
    <source>
        <strain evidence="14 15">CKOBP-6</strain>
    </source>
</reference>
<dbReference type="GO" id="GO:0000155">
    <property type="term" value="F:phosphorelay sensor kinase activity"/>
    <property type="evidence" value="ECO:0007669"/>
    <property type="project" value="InterPro"/>
</dbReference>
<keyword evidence="5" id="KW-0808">Transferase</keyword>
<dbReference type="InterPro" id="IPR005467">
    <property type="entry name" value="His_kinase_dom"/>
</dbReference>
<keyword evidence="11" id="KW-0472">Membrane</keyword>
<comment type="subcellular location">
    <subcellularLocation>
        <location evidence="2">Cell membrane</location>
        <topology evidence="2">Multi-pass membrane protein</topology>
    </subcellularLocation>
</comment>
<dbReference type="Gene3D" id="3.40.50.2300">
    <property type="match status" value="1"/>
</dbReference>
<feature type="domain" description="Response regulatory" evidence="13">
    <location>
        <begin position="705"/>
        <end position="821"/>
    </location>
</feature>
<dbReference type="PRINTS" id="PR00344">
    <property type="entry name" value="BCTRLSENSOR"/>
</dbReference>
<dbReference type="Pfam" id="PF06580">
    <property type="entry name" value="His_kinase"/>
    <property type="match status" value="1"/>
</dbReference>
<keyword evidence="9" id="KW-0902">Two-component regulatory system</keyword>
<organism evidence="14 15">
    <name type="scientific">Paenibacillus contaminans</name>
    <dbReference type="NCBI Taxonomy" id="450362"/>
    <lineage>
        <taxon>Bacteria</taxon>
        <taxon>Bacillati</taxon>
        <taxon>Bacillota</taxon>
        <taxon>Bacilli</taxon>
        <taxon>Bacillales</taxon>
        <taxon>Paenibacillaceae</taxon>
        <taxon>Paenibacillus</taxon>
    </lineage>
</organism>
<dbReference type="CDD" id="cd17574">
    <property type="entry name" value="REC_OmpR"/>
    <property type="match status" value="1"/>
</dbReference>
<dbReference type="PROSITE" id="PS50110">
    <property type="entry name" value="RESPONSE_REGULATORY"/>
    <property type="match status" value="1"/>
</dbReference>
<feature type="transmembrane region" description="Helical" evidence="11">
    <location>
        <begin position="387"/>
        <end position="408"/>
    </location>
</feature>
<keyword evidence="15" id="KW-1185">Reference proteome</keyword>
<evidence type="ECO:0000313" key="15">
    <source>
        <dbReference type="Proteomes" id="UP000250369"/>
    </source>
</evidence>
<comment type="catalytic activity">
    <reaction evidence="1">
        <text>ATP + protein L-histidine = ADP + protein N-phospho-L-histidine.</text>
        <dbReference type="EC" id="2.7.13.3"/>
    </reaction>
</comment>
<feature type="transmembrane region" description="Helical" evidence="11">
    <location>
        <begin position="307"/>
        <end position="326"/>
    </location>
</feature>
<comment type="caution">
    <text evidence="14">The sequence shown here is derived from an EMBL/GenBank/DDBJ whole genome shotgun (WGS) entry which is preliminary data.</text>
</comment>
<evidence type="ECO:0000256" key="8">
    <source>
        <dbReference type="ARBA" id="ARBA00022840"/>
    </source>
</evidence>
<keyword evidence="11" id="KW-1133">Transmembrane helix</keyword>
<dbReference type="PANTHER" id="PTHR43547:SF2">
    <property type="entry name" value="HYBRID SIGNAL TRANSDUCTION HISTIDINE KINASE C"/>
    <property type="match status" value="1"/>
</dbReference>
<dbReference type="InterPro" id="IPR001789">
    <property type="entry name" value="Sig_transdc_resp-reg_receiver"/>
</dbReference>
<evidence type="ECO:0000259" key="13">
    <source>
        <dbReference type="PROSITE" id="PS50110"/>
    </source>
</evidence>
<dbReference type="FunFam" id="3.30.565.10:FF:000006">
    <property type="entry name" value="Sensor histidine kinase WalK"/>
    <property type="match status" value="1"/>
</dbReference>
<dbReference type="AlphaFoldDB" id="A0A329MSC2"/>
<dbReference type="Pfam" id="PF02518">
    <property type="entry name" value="HATPase_c"/>
    <property type="match status" value="2"/>
</dbReference>
<evidence type="ECO:0000256" key="2">
    <source>
        <dbReference type="ARBA" id="ARBA00004651"/>
    </source>
</evidence>
<evidence type="ECO:0000256" key="10">
    <source>
        <dbReference type="PROSITE-ProRule" id="PRU00169"/>
    </source>
</evidence>
<dbReference type="Proteomes" id="UP000250369">
    <property type="component" value="Unassembled WGS sequence"/>
</dbReference>
<dbReference type="InterPro" id="IPR010559">
    <property type="entry name" value="Sig_transdc_His_kin_internal"/>
</dbReference>
<feature type="modified residue" description="4-aspartylphosphate" evidence="10">
    <location>
        <position position="754"/>
    </location>
</feature>
<dbReference type="Pfam" id="PF00072">
    <property type="entry name" value="Response_reg"/>
    <property type="match status" value="1"/>
</dbReference>
<evidence type="ECO:0000313" key="14">
    <source>
        <dbReference type="EMBL" id="RAV22871.1"/>
    </source>
</evidence>
<keyword evidence="7 14" id="KW-0418">Kinase</keyword>
<feature type="transmembrane region" description="Helical" evidence="11">
    <location>
        <begin position="363"/>
        <end position="381"/>
    </location>
</feature>
<dbReference type="SMART" id="SM00388">
    <property type="entry name" value="HisKA"/>
    <property type="match status" value="1"/>
</dbReference>
<dbReference type="GO" id="GO:0005524">
    <property type="term" value="F:ATP binding"/>
    <property type="evidence" value="ECO:0007669"/>
    <property type="project" value="UniProtKB-KW"/>
</dbReference>
<protein>
    <recommendedName>
        <fullName evidence="3">histidine kinase</fullName>
        <ecNumber evidence="3">2.7.13.3</ecNumber>
    </recommendedName>
</protein>
<dbReference type="RefSeq" id="WP_113028980.1">
    <property type="nucleotide sequence ID" value="NZ_QMFB01000001.1"/>
</dbReference>
<dbReference type="PANTHER" id="PTHR43547">
    <property type="entry name" value="TWO-COMPONENT HISTIDINE KINASE"/>
    <property type="match status" value="1"/>
</dbReference>
<evidence type="ECO:0000256" key="1">
    <source>
        <dbReference type="ARBA" id="ARBA00000085"/>
    </source>
</evidence>
<dbReference type="InterPro" id="IPR008979">
    <property type="entry name" value="Galactose-bd-like_sf"/>
</dbReference>
<sequence>MMTNRKMILYSLIFLILLTGLRLILLNMSMPPNHPAPNQGVLDLRHWDFNNNRTIPLDGTWEFYPNQFIEPQEGGTTERPAGQTYIQVPGEWNAYMPSEGGSSFGYGSYRLRILIGDHAGESFGLLVKRIHASSTVIFNGQTVAEWGRPAERKDIYTPKLNSYSVSYIADERQEIEIIVHAANFDNNSYGGITKSLKFGSQAATDSERMYAVGFQFTTFIVLILHAVYAGILYIFNRRQKTLGYFIMLLLSASFNIISDDDILLMMWVPIGYVWGIKIVALSYISSSYFMLKLALSLFPEYKHNGTFRWFFALCSLFAGVILLFPVQTIFDLRTVHTFIFLFSPVAVMFIIIRMALKRHTDAIYLIFSGISILSGILWGFFETQGWVSSIYYPFDIIAAILGFAAYWFKRYFRNAEQTAELAKQLQKTDKLKDDFLANTSHELRTPLHGMINIAQSVVSRGGSKLGSQNGKDLELLITIGRRMSYLLNDLLDLTQLKENRISLNPAALRVQSVASGVLDMLDFMTEGKPIRLVMEIPDHFPPVVADEKRLVQILFNLLHNAIKYTNEGTIVIDAEVKNGMAYVHVSDTGIGMDPVTLSKAFQPYEQGENGKTAGNGGIGLGLSICKQLVELHGGFLAAESSLGSGSVFTFTLPLSEANADSDEVSRKEPEFKHLAGQHDSNDVAEKELRAEARAVQHASASSRPKILAVDDDPVNLKVLSNILSTERYDIVTAMSGKEALTKLDKEQWDLVIADVMMPQMSGYEFARIIRERFSISELPVLLLTARSQPADVYSGFLSGANDYVTKPVDAMELQYRVDALTALKQSVGERLRMEAAYLQAQIQPHFLFNTLNSIMALADIDQAKMRDLTESFSSYLRISFDFWNSEKMVPLEHELELVRSYLYIQKERFEERLDITWEVGPGVRIKLPPLTIQPLVENAVSHGVLRKAEGGTVRVQIAKGSGNVKIVISDDGVGMEEERLRQLLDGSAVLIGRRGIGLLNTDRRLKQLYGKGLEIRSKPGEGTTVSFEIPV</sequence>
<dbReference type="InterPro" id="IPR011006">
    <property type="entry name" value="CheY-like_superfamily"/>
</dbReference>
<dbReference type="Gene3D" id="1.10.287.130">
    <property type="match status" value="1"/>
</dbReference>
<dbReference type="InterPro" id="IPR036097">
    <property type="entry name" value="HisK_dim/P_sf"/>
</dbReference>
<dbReference type="SUPFAM" id="SSF47384">
    <property type="entry name" value="Homodimeric domain of signal transducing histidine kinase"/>
    <property type="match status" value="1"/>
</dbReference>
<dbReference type="Pfam" id="PF07695">
    <property type="entry name" value="7TMR-DISM_7TM"/>
    <property type="match status" value="1"/>
</dbReference>
<evidence type="ECO:0000256" key="7">
    <source>
        <dbReference type="ARBA" id="ARBA00022777"/>
    </source>
</evidence>
<dbReference type="InterPro" id="IPR003594">
    <property type="entry name" value="HATPase_dom"/>
</dbReference>
<accession>A0A329MSC2</accession>
<evidence type="ECO:0000256" key="4">
    <source>
        <dbReference type="ARBA" id="ARBA00022553"/>
    </source>
</evidence>
<dbReference type="SMART" id="SM00387">
    <property type="entry name" value="HATPase_c"/>
    <property type="match status" value="2"/>
</dbReference>
<evidence type="ECO:0000256" key="3">
    <source>
        <dbReference type="ARBA" id="ARBA00012438"/>
    </source>
</evidence>
<dbReference type="InterPro" id="IPR036890">
    <property type="entry name" value="HATPase_C_sf"/>
</dbReference>
<keyword evidence="11" id="KW-0812">Transmembrane</keyword>
<keyword evidence="4 10" id="KW-0597">Phosphoprotein</keyword>
<dbReference type="Pfam" id="PF00512">
    <property type="entry name" value="HisKA"/>
    <property type="match status" value="1"/>
</dbReference>
<feature type="transmembrane region" description="Helical" evidence="11">
    <location>
        <begin position="270"/>
        <end position="295"/>
    </location>
</feature>
<dbReference type="Gene3D" id="2.60.120.260">
    <property type="entry name" value="Galactose-binding domain-like"/>
    <property type="match status" value="1"/>
</dbReference>
<dbReference type="OrthoDB" id="9809348at2"/>
<evidence type="ECO:0000256" key="5">
    <source>
        <dbReference type="ARBA" id="ARBA00022679"/>
    </source>
</evidence>
<dbReference type="SUPFAM" id="SSF49785">
    <property type="entry name" value="Galactose-binding domain-like"/>
    <property type="match status" value="1"/>
</dbReference>
<dbReference type="Gene3D" id="3.30.565.10">
    <property type="entry name" value="Histidine kinase-like ATPase, C-terminal domain"/>
    <property type="match status" value="2"/>
</dbReference>
<name>A0A329MSC2_9BACL</name>
<dbReference type="CDD" id="cd16922">
    <property type="entry name" value="HATPase_EvgS-ArcB-TorS-like"/>
    <property type="match status" value="1"/>
</dbReference>
<feature type="transmembrane region" description="Helical" evidence="11">
    <location>
        <begin position="338"/>
        <end position="356"/>
    </location>
</feature>
<dbReference type="SMART" id="SM00448">
    <property type="entry name" value="REC"/>
    <property type="match status" value="1"/>
</dbReference>
<feature type="transmembrane region" description="Helical" evidence="11">
    <location>
        <begin position="242"/>
        <end position="258"/>
    </location>
</feature>
<dbReference type="SUPFAM" id="SSF52172">
    <property type="entry name" value="CheY-like"/>
    <property type="match status" value="1"/>
</dbReference>
<evidence type="ECO:0000259" key="12">
    <source>
        <dbReference type="PROSITE" id="PS50109"/>
    </source>
</evidence>
<evidence type="ECO:0000256" key="9">
    <source>
        <dbReference type="ARBA" id="ARBA00023012"/>
    </source>
</evidence>
<keyword evidence="6" id="KW-0547">Nucleotide-binding</keyword>
<feature type="transmembrane region" description="Helical" evidence="11">
    <location>
        <begin position="209"/>
        <end position="235"/>
    </location>
</feature>
<evidence type="ECO:0000256" key="11">
    <source>
        <dbReference type="SAM" id="Phobius"/>
    </source>
</evidence>
<feature type="domain" description="Histidine kinase" evidence="12">
    <location>
        <begin position="438"/>
        <end position="656"/>
    </location>
</feature>
<dbReference type="InterPro" id="IPR004358">
    <property type="entry name" value="Sig_transdc_His_kin-like_C"/>
</dbReference>
<dbReference type="InterPro" id="IPR011623">
    <property type="entry name" value="7TMR_DISM_rcpt_extracell_dom1"/>
</dbReference>
<dbReference type="InterPro" id="IPR003661">
    <property type="entry name" value="HisK_dim/P_dom"/>
</dbReference>
<feature type="domain" description="Histidine kinase" evidence="12">
    <location>
        <begin position="842"/>
        <end position="1031"/>
    </location>
</feature>
<gene>
    <name evidence="14" type="ORF">DQG23_01290</name>
</gene>
<dbReference type="GO" id="GO:0005886">
    <property type="term" value="C:plasma membrane"/>
    <property type="evidence" value="ECO:0007669"/>
    <property type="project" value="UniProtKB-SubCell"/>
</dbReference>
<proteinExistence type="predicted"/>
<dbReference type="SUPFAM" id="SSF55874">
    <property type="entry name" value="ATPase domain of HSP90 chaperone/DNA topoisomerase II/histidine kinase"/>
    <property type="match status" value="2"/>
</dbReference>
<dbReference type="EMBL" id="QMFB01000001">
    <property type="protein sequence ID" value="RAV22871.1"/>
    <property type="molecule type" value="Genomic_DNA"/>
</dbReference>
<keyword evidence="8" id="KW-0067">ATP-binding</keyword>
<dbReference type="EC" id="2.7.13.3" evidence="3"/>
<evidence type="ECO:0000256" key="6">
    <source>
        <dbReference type="ARBA" id="ARBA00022741"/>
    </source>
</evidence>
<dbReference type="CDD" id="cd00082">
    <property type="entry name" value="HisKA"/>
    <property type="match status" value="1"/>
</dbReference>